<reference evidence="1 2" key="1">
    <citation type="submission" date="2012-12" db="EMBL/GenBank/DDBJ databases">
        <title>The Genome Sequence of Bacillus cereus VD184.</title>
        <authorList>
            <consortium name="The Broad Institute Genome Sequencing Platform"/>
            <consortium name="The Broad Institute Genome Sequencing Center for Infectious Disease"/>
            <person name="Feldgarden M."/>
            <person name="Van der Auwera G.A."/>
            <person name="Mahillon J."/>
            <person name="Duprez V."/>
            <person name="Timmery S."/>
            <person name="Mattelet C."/>
            <person name="Dierick K."/>
            <person name="Sun M."/>
            <person name="Yu Z."/>
            <person name="Zhu L."/>
            <person name="Hu X."/>
            <person name="Shank E.B."/>
            <person name="Swiecicka I."/>
            <person name="Hansen B.M."/>
            <person name="Andrup L."/>
            <person name="Walker B."/>
            <person name="Young S.K."/>
            <person name="Zeng Q."/>
            <person name="Gargeya S."/>
            <person name="Fitzgerald M."/>
            <person name="Haas B."/>
            <person name="Abouelleil A."/>
            <person name="Alvarado L."/>
            <person name="Arachchi H.M."/>
            <person name="Berlin A.M."/>
            <person name="Chapman S.B."/>
            <person name="Dewar J."/>
            <person name="Goldberg J."/>
            <person name="Griggs A."/>
            <person name="Gujja S."/>
            <person name="Hansen M."/>
            <person name="Howarth C."/>
            <person name="Imamovic A."/>
            <person name="Larimer J."/>
            <person name="McCowan C."/>
            <person name="Murphy C."/>
            <person name="Neiman D."/>
            <person name="Pearson M."/>
            <person name="Priest M."/>
            <person name="Roberts A."/>
            <person name="Saif S."/>
            <person name="Shea T."/>
            <person name="Sisk P."/>
            <person name="Sykes S."/>
            <person name="Wortman J."/>
            <person name="Nusbaum C."/>
            <person name="Birren B."/>
        </authorList>
    </citation>
    <scope>NUCLEOTIDE SEQUENCE [LARGE SCALE GENOMIC DNA]</scope>
    <source>
        <strain evidence="1 2">VD184</strain>
    </source>
</reference>
<name>A0A9W5R0M4_BACCE</name>
<evidence type="ECO:0000313" key="2">
    <source>
        <dbReference type="Proteomes" id="UP000014028"/>
    </source>
</evidence>
<dbReference type="EMBL" id="AHFK01000113">
    <property type="protein sequence ID" value="EOQ00995.1"/>
    <property type="molecule type" value="Genomic_DNA"/>
</dbReference>
<sequence length="67" mass="7748">MSILNDAFRPNREAAKEHIKLTIKYYSDLETVSLDKQLSIAERGLYVAGFSWKEIDKIIEEAKEEMA</sequence>
<protein>
    <submittedName>
        <fullName evidence="1">Uncharacterized protein</fullName>
    </submittedName>
</protein>
<evidence type="ECO:0000313" key="1">
    <source>
        <dbReference type="EMBL" id="EOQ00995.1"/>
    </source>
</evidence>
<accession>A0A9W5R0M4</accession>
<organism evidence="1 2">
    <name type="scientific">Bacillus cereus VD184</name>
    <dbReference type="NCBI Taxonomy" id="1053242"/>
    <lineage>
        <taxon>Bacteria</taxon>
        <taxon>Bacillati</taxon>
        <taxon>Bacillota</taxon>
        <taxon>Bacilli</taxon>
        <taxon>Bacillales</taxon>
        <taxon>Bacillaceae</taxon>
        <taxon>Bacillus</taxon>
        <taxon>Bacillus cereus group</taxon>
    </lineage>
</organism>
<gene>
    <name evidence="1" type="ORF">IKC_06193</name>
</gene>
<dbReference type="RefSeq" id="WP_016124119.1">
    <property type="nucleotide sequence ID" value="NZ_KB976852.1"/>
</dbReference>
<proteinExistence type="predicted"/>
<dbReference type="Proteomes" id="UP000014028">
    <property type="component" value="Unassembled WGS sequence"/>
</dbReference>
<dbReference type="AlphaFoldDB" id="A0A9W5R0M4"/>
<comment type="caution">
    <text evidence="1">The sequence shown here is derived from an EMBL/GenBank/DDBJ whole genome shotgun (WGS) entry which is preliminary data.</text>
</comment>